<feature type="region of interest" description="Disordered" evidence="1">
    <location>
        <begin position="107"/>
        <end position="157"/>
    </location>
</feature>
<protein>
    <submittedName>
        <fullName evidence="2">Uncharacterized protein</fullName>
    </submittedName>
</protein>
<dbReference type="EMBL" id="JAIWYP010000013">
    <property type="protein sequence ID" value="KAH3721336.1"/>
    <property type="molecule type" value="Genomic_DNA"/>
</dbReference>
<evidence type="ECO:0000313" key="2">
    <source>
        <dbReference type="EMBL" id="KAH3721336.1"/>
    </source>
</evidence>
<keyword evidence="3" id="KW-1185">Reference proteome</keyword>
<accession>A0A9D4CD14</accession>
<proteinExistence type="predicted"/>
<organism evidence="2 3">
    <name type="scientific">Dreissena polymorpha</name>
    <name type="common">Zebra mussel</name>
    <name type="synonym">Mytilus polymorpha</name>
    <dbReference type="NCBI Taxonomy" id="45954"/>
    <lineage>
        <taxon>Eukaryota</taxon>
        <taxon>Metazoa</taxon>
        <taxon>Spiralia</taxon>
        <taxon>Lophotrochozoa</taxon>
        <taxon>Mollusca</taxon>
        <taxon>Bivalvia</taxon>
        <taxon>Autobranchia</taxon>
        <taxon>Heteroconchia</taxon>
        <taxon>Euheterodonta</taxon>
        <taxon>Imparidentia</taxon>
        <taxon>Neoheterodontei</taxon>
        <taxon>Myida</taxon>
        <taxon>Dreissenoidea</taxon>
        <taxon>Dreissenidae</taxon>
        <taxon>Dreissena</taxon>
    </lineage>
</organism>
<feature type="compositionally biased region" description="Polar residues" evidence="1">
    <location>
        <begin position="107"/>
        <end position="119"/>
    </location>
</feature>
<sequence length="209" mass="23809">MDFKSEDKYLGYDISFLTSMRIRQEQKNLEKYLKILSKQRQRALDLCDYQMEQTELDLEQRIKKCSTQLSELSSRTGLKEGIALARRESLGVLHLHDGRTWNMATKTYHTKGNNSSKQRLSQETDHTKGRNSSKERPSIKTSHTKSSHSSKERLSPEIRSSLMSKHAAAVRLPSIESQDGINAAVRTGKLDRSKCEDVAITSSLKLPKL</sequence>
<dbReference type="AlphaFoldDB" id="A0A9D4CD14"/>
<evidence type="ECO:0000256" key="1">
    <source>
        <dbReference type="SAM" id="MobiDB-lite"/>
    </source>
</evidence>
<name>A0A9D4CD14_DREPO</name>
<reference evidence="2" key="2">
    <citation type="submission" date="2020-11" db="EMBL/GenBank/DDBJ databases">
        <authorList>
            <person name="McCartney M.A."/>
            <person name="Auch B."/>
            <person name="Kono T."/>
            <person name="Mallez S."/>
            <person name="Becker A."/>
            <person name="Gohl D.M."/>
            <person name="Silverstein K.A.T."/>
            <person name="Koren S."/>
            <person name="Bechman K.B."/>
            <person name="Herman A."/>
            <person name="Abrahante J.E."/>
            <person name="Garbe J."/>
        </authorList>
    </citation>
    <scope>NUCLEOTIDE SEQUENCE</scope>
    <source>
        <strain evidence="2">Duluth1</strain>
        <tissue evidence="2">Whole animal</tissue>
    </source>
</reference>
<comment type="caution">
    <text evidence="2">The sequence shown here is derived from an EMBL/GenBank/DDBJ whole genome shotgun (WGS) entry which is preliminary data.</text>
</comment>
<dbReference type="Proteomes" id="UP000828390">
    <property type="component" value="Unassembled WGS sequence"/>
</dbReference>
<evidence type="ECO:0000313" key="3">
    <source>
        <dbReference type="Proteomes" id="UP000828390"/>
    </source>
</evidence>
<gene>
    <name evidence="2" type="ORF">DPMN_064257</name>
</gene>
<feature type="compositionally biased region" description="Basic and acidic residues" evidence="1">
    <location>
        <begin position="120"/>
        <end position="138"/>
    </location>
</feature>
<reference evidence="2" key="1">
    <citation type="journal article" date="2019" name="bioRxiv">
        <title>The Genome of the Zebra Mussel, Dreissena polymorpha: A Resource for Invasive Species Research.</title>
        <authorList>
            <person name="McCartney M.A."/>
            <person name="Auch B."/>
            <person name="Kono T."/>
            <person name="Mallez S."/>
            <person name="Zhang Y."/>
            <person name="Obille A."/>
            <person name="Becker A."/>
            <person name="Abrahante J.E."/>
            <person name="Garbe J."/>
            <person name="Badalamenti J.P."/>
            <person name="Herman A."/>
            <person name="Mangelson H."/>
            <person name="Liachko I."/>
            <person name="Sullivan S."/>
            <person name="Sone E.D."/>
            <person name="Koren S."/>
            <person name="Silverstein K.A.T."/>
            <person name="Beckman K.B."/>
            <person name="Gohl D.M."/>
        </authorList>
    </citation>
    <scope>NUCLEOTIDE SEQUENCE</scope>
    <source>
        <strain evidence="2">Duluth1</strain>
        <tissue evidence="2">Whole animal</tissue>
    </source>
</reference>